<proteinExistence type="predicted"/>
<protein>
    <recommendedName>
        <fullName evidence="3">DUF2946 domain-containing protein</fullName>
    </recommendedName>
</protein>
<organism evidence="1 2">
    <name type="scientific">Mesonia sediminis</name>
    <dbReference type="NCBI Taxonomy" id="1703946"/>
    <lineage>
        <taxon>Bacteria</taxon>
        <taxon>Pseudomonadati</taxon>
        <taxon>Bacteroidota</taxon>
        <taxon>Flavobacteriia</taxon>
        <taxon>Flavobacteriales</taxon>
        <taxon>Flavobacteriaceae</taxon>
        <taxon>Mesonia</taxon>
    </lineage>
</organism>
<name>A0ABW5SFW4_9FLAO</name>
<evidence type="ECO:0000313" key="2">
    <source>
        <dbReference type="Proteomes" id="UP001597357"/>
    </source>
</evidence>
<evidence type="ECO:0008006" key="3">
    <source>
        <dbReference type="Google" id="ProtNLM"/>
    </source>
</evidence>
<sequence length="101" mass="11622">MSDRVKNIVTTFLLGIFVMLQLGVLHSASHDDDISTSHDCVWCQLSHAQKTPVASQDTFFEYHLESPVFRLEREKIVEHANLLYQKLPVCELKNKPPPYLI</sequence>
<dbReference type="EMBL" id="JBHULZ010000041">
    <property type="protein sequence ID" value="MFD2698053.1"/>
    <property type="molecule type" value="Genomic_DNA"/>
</dbReference>
<comment type="caution">
    <text evidence="1">The sequence shown here is derived from an EMBL/GenBank/DDBJ whole genome shotgun (WGS) entry which is preliminary data.</text>
</comment>
<evidence type="ECO:0000313" key="1">
    <source>
        <dbReference type="EMBL" id="MFD2698053.1"/>
    </source>
</evidence>
<gene>
    <name evidence="1" type="ORF">ACFSQ0_08625</name>
</gene>
<accession>A0ABW5SFW4</accession>
<dbReference type="Proteomes" id="UP001597357">
    <property type="component" value="Unassembled WGS sequence"/>
</dbReference>
<keyword evidence="2" id="KW-1185">Reference proteome</keyword>
<reference evidence="2" key="1">
    <citation type="journal article" date="2019" name="Int. J. Syst. Evol. Microbiol.">
        <title>The Global Catalogue of Microorganisms (GCM) 10K type strain sequencing project: providing services to taxonomists for standard genome sequencing and annotation.</title>
        <authorList>
            <consortium name="The Broad Institute Genomics Platform"/>
            <consortium name="The Broad Institute Genome Sequencing Center for Infectious Disease"/>
            <person name="Wu L."/>
            <person name="Ma J."/>
        </authorList>
    </citation>
    <scope>NUCLEOTIDE SEQUENCE [LARGE SCALE GENOMIC DNA]</scope>
    <source>
        <strain evidence="2">KCTC 42255</strain>
    </source>
</reference>